<evidence type="ECO:0000313" key="6">
    <source>
        <dbReference type="Proteomes" id="UP001178508"/>
    </source>
</evidence>
<feature type="region of interest" description="Disordered" evidence="3">
    <location>
        <begin position="176"/>
        <end position="256"/>
    </location>
</feature>
<feature type="compositionally biased region" description="Polar residues" evidence="3">
    <location>
        <begin position="1523"/>
        <end position="1541"/>
    </location>
</feature>
<dbReference type="Gene3D" id="2.80.10.50">
    <property type="match status" value="1"/>
</dbReference>
<feature type="compositionally biased region" description="Basic and acidic residues" evidence="3">
    <location>
        <begin position="2269"/>
        <end position="2279"/>
    </location>
</feature>
<feature type="compositionally biased region" description="Basic and acidic residues" evidence="3">
    <location>
        <begin position="1812"/>
        <end position="1837"/>
    </location>
</feature>
<accession>A0AAV1GM14</accession>
<feature type="compositionally biased region" description="Basic and acidic residues" evidence="3">
    <location>
        <begin position="1605"/>
        <end position="1627"/>
    </location>
</feature>
<feature type="domain" description="Beta/gamma crystallin 'Greek key'" evidence="4">
    <location>
        <begin position="2881"/>
        <end position="2918"/>
    </location>
</feature>
<feature type="compositionally biased region" description="Polar residues" evidence="3">
    <location>
        <begin position="956"/>
        <end position="969"/>
    </location>
</feature>
<dbReference type="InterPro" id="IPR035992">
    <property type="entry name" value="Ricin_B-like_lectins"/>
</dbReference>
<dbReference type="EMBL" id="OY660878">
    <property type="protein sequence ID" value="CAJ1074134.1"/>
    <property type="molecule type" value="Genomic_DNA"/>
</dbReference>
<evidence type="ECO:0000256" key="3">
    <source>
        <dbReference type="SAM" id="MobiDB-lite"/>
    </source>
</evidence>
<feature type="domain" description="Beta/gamma crystallin 'Greek key'" evidence="4">
    <location>
        <begin position="2636"/>
        <end position="2678"/>
    </location>
</feature>
<feature type="compositionally biased region" description="Polar residues" evidence="3">
    <location>
        <begin position="2325"/>
        <end position="2338"/>
    </location>
</feature>
<feature type="domain" description="Beta/gamma crystallin 'Greek key'" evidence="4">
    <location>
        <begin position="3010"/>
        <end position="3051"/>
    </location>
</feature>
<dbReference type="InterPro" id="IPR001064">
    <property type="entry name" value="Beta/gamma_crystallin"/>
</dbReference>
<feature type="compositionally biased region" description="Basic and acidic residues" evidence="3">
    <location>
        <begin position="2238"/>
        <end position="2258"/>
    </location>
</feature>
<organism evidence="5 6">
    <name type="scientific">Xyrichtys novacula</name>
    <name type="common">Pearly razorfish</name>
    <name type="synonym">Hemipteronotus novacula</name>
    <dbReference type="NCBI Taxonomy" id="13765"/>
    <lineage>
        <taxon>Eukaryota</taxon>
        <taxon>Metazoa</taxon>
        <taxon>Chordata</taxon>
        <taxon>Craniata</taxon>
        <taxon>Vertebrata</taxon>
        <taxon>Euteleostomi</taxon>
        <taxon>Actinopterygii</taxon>
        <taxon>Neopterygii</taxon>
        <taxon>Teleostei</taxon>
        <taxon>Neoteleostei</taxon>
        <taxon>Acanthomorphata</taxon>
        <taxon>Eupercaria</taxon>
        <taxon>Labriformes</taxon>
        <taxon>Labridae</taxon>
        <taxon>Xyrichtys</taxon>
    </lineage>
</organism>
<feature type="compositionally biased region" description="Basic and acidic residues" evidence="3">
    <location>
        <begin position="941"/>
        <end position="955"/>
    </location>
</feature>
<feature type="compositionally biased region" description="Low complexity" evidence="3">
    <location>
        <begin position="510"/>
        <end position="523"/>
    </location>
</feature>
<feature type="compositionally biased region" description="Basic and acidic residues" evidence="3">
    <location>
        <begin position="886"/>
        <end position="913"/>
    </location>
</feature>
<feature type="region of interest" description="Disordered" evidence="3">
    <location>
        <begin position="125"/>
        <end position="145"/>
    </location>
</feature>
<keyword evidence="2" id="KW-0677">Repeat</keyword>
<feature type="compositionally biased region" description="Basic and acidic residues" evidence="3">
    <location>
        <begin position="1111"/>
        <end position="1130"/>
    </location>
</feature>
<feature type="compositionally biased region" description="Basic and acidic residues" evidence="3">
    <location>
        <begin position="1321"/>
        <end position="1338"/>
    </location>
</feature>
<feature type="compositionally biased region" description="Basic and acidic residues" evidence="3">
    <location>
        <begin position="1692"/>
        <end position="1719"/>
    </location>
</feature>
<feature type="region of interest" description="Disordered" evidence="3">
    <location>
        <begin position="592"/>
        <end position="2198"/>
    </location>
</feature>
<feature type="compositionally biased region" description="Polar residues" evidence="3">
    <location>
        <begin position="1179"/>
        <end position="1207"/>
    </location>
</feature>
<dbReference type="SMART" id="SM00247">
    <property type="entry name" value="XTALbg"/>
    <property type="match status" value="6"/>
</dbReference>
<protein>
    <submittedName>
        <fullName evidence="5">Titin</fullName>
    </submittedName>
</protein>
<feature type="compositionally biased region" description="Polar residues" evidence="3">
    <location>
        <begin position="2462"/>
        <end position="2476"/>
    </location>
</feature>
<feature type="compositionally biased region" description="Basic and acidic residues" evidence="3">
    <location>
        <begin position="1641"/>
        <end position="1679"/>
    </location>
</feature>
<feature type="region of interest" description="Disordered" evidence="3">
    <location>
        <begin position="350"/>
        <end position="580"/>
    </location>
</feature>
<feature type="domain" description="Beta/gamma crystallin 'Greek key'" evidence="4">
    <location>
        <begin position="2690"/>
        <end position="2738"/>
    </location>
</feature>
<name>A0AAV1GM14_XYRNO</name>
<dbReference type="GO" id="GO:0005212">
    <property type="term" value="F:structural constituent of eye lens"/>
    <property type="evidence" value="ECO:0007669"/>
    <property type="project" value="TreeGrafter"/>
</dbReference>
<feature type="compositionally biased region" description="Basic and acidic residues" evidence="3">
    <location>
        <begin position="1509"/>
        <end position="1518"/>
    </location>
</feature>
<feature type="compositionally biased region" description="Polar residues" evidence="3">
    <location>
        <begin position="2111"/>
        <end position="2132"/>
    </location>
</feature>
<feature type="compositionally biased region" description="Basic and acidic residues" evidence="3">
    <location>
        <begin position="608"/>
        <end position="625"/>
    </location>
</feature>
<feature type="domain" description="Beta/gamma crystallin 'Greek key'" evidence="4">
    <location>
        <begin position="2530"/>
        <end position="2562"/>
    </location>
</feature>
<dbReference type="InterPro" id="IPR050252">
    <property type="entry name" value="Beta/Gamma-Crystallin"/>
</dbReference>
<feature type="domain" description="Beta/gamma crystallin 'Greek key'" evidence="4">
    <location>
        <begin position="2490"/>
        <end position="2529"/>
    </location>
</feature>
<dbReference type="PANTHER" id="PTHR11818:SF2">
    <property type="entry name" value="BETA_GAMMA CRYSTALLIN DOMAIN-CONTAINING PROTEIN 1"/>
    <property type="match status" value="1"/>
</dbReference>
<feature type="compositionally biased region" description="Low complexity" evidence="3">
    <location>
        <begin position="190"/>
        <end position="210"/>
    </location>
</feature>
<dbReference type="PANTHER" id="PTHR11818">
    <property type="entry name" value="BETA/GAMMA CRYSTALLIN"/>
    <property type="match status" value="1"/>
</dbReference>
<feature type="compositionally biased region" description="Low complexity" evidence="3">
    <location>
        <begin position="1720"/>
        <end position="1734"/>
    </location>
</feature>
<feature type="compositionally biased region" description="Basic and acidic residues" evidence="3">
    <location>
        <begin position="1423"/>
        <end position="1448"/>
    </location>
</feature>
<dbReference type="SUPFAM" id="SSF49695">
    <property type="entry name" value="gamma-Crystallin-like"/>
    <property type="match status" value="3"/>
</dbReference>
<feature type="domain" description="Beta/gamma crystallin 'Greek key'" evidence="4">
    <location>
        <begin position="2919"/>
        <end position="2963"/>
    </location>
</feature>
<evidence type="ECO:0000259" key="4">
    <source>
        <dbReference type="PROSITE" id="PS50915"/>
    </source>
</evidence>
<feature type="compositionally biased region" description="Basic and acidic residues" evidence="3">
    <location>
        <begin position="532"/>
        <end position="542"/>
    </location>
</feature>
<dbReference type="Gene3D" id="2.60.20.10">
    <property type="entry name" value="Crystallins"/>
    <property type="match status" value="6"/>
</dbReference>
<feature type="compositionally biased region" description="Basic and acidic residues" evidence="3">
    <location>
        <begin position="1488"/>
        <end position="1501"/>
    </location>
</feature>
<feature type="compositionally biased region" description="Basic and acidic residues" evidence="3">
    <location>
        <begin position="1386"/>
        <end position="1402"/>
    </location>
</feature>
<feature type="region of interest" description="Disordered" evidence="3">
    <location>
        <begin position="18"/>
        <end position="66"/>
    </location>
</feature>
<feature type="region of interest" description="Disordered" evidence="3">
    <location>
        <begin position="2409"/>
        <end position="2479"/>
    </location>
</feature>
<dbReference type="PROSITE" id="PS50231">
    <property type="entry name" value="RICIN_B_LECTIN"/>
    <property type="match status" value="1"/>
</dbReference>
<dbReference type="InterPro" id="IPR000772">
    <property type="entry name" value="Ricin_B_lectin"/>
</dbReference>
<feature type="compositionally biased region" description="Polar residues" evidence="3">
    <location>
        <begin position="440"/>
        <end position="451"/>
    </location>
</feature>
<dbReference type="GO" id="GO:0007601">
    <property type="term" value="P:visual perception"/>
    <property type="evidence" value="ECO:0007669"/>
    <property type="project" value="TreeGrafter"/>
</dbReference>
<feature type="compositionally biased region" description="Polar residues" evidence="3">
    <location>
        <begin position="361"/>
        <end position="376"/>
    </location>
</feature>
<feature type="compositionally biased region" description="Acidic residues" evidence="3">
    <location>
        <begin position="543"/>
        <end position="552"/>
    </location>
</feature>
<feature type="compositionally biased region" description="Acidic residues" evidence="3">
    <location>
        <begin position="598"/>
        <end position="607"/>
    </location>
</feature>
<dbReference type="PRINTS" id="PR01367">
    <property type="entry name" value="BGCRYSTALLIN"/>
</dbReference>
<feature type="domain" description="Beta/gamma crystallin 'Greek key'" evidence="4">
    <location>
        <begin position="2829"/>
        <end position="2871"/>
    </location>
</feature>
<feature type="region of interest" description="Disordered" evidence="3">
    <location>
        <begin position="272"/>
        <end position="310"/>
    </location>
</feature>
<feature type="compositionally biased region" description="Basic and acidic residues" evidence="3">
    <location>
        <begin position="1237"/>
        <end position="1247"/>
    </location>
</feature>
<reference evidence="5" key="1">
    <citation type="submission" date="2023-08" db="EMBL/GenBank/DDBJ databases">
        <authorList>
            <person name="Alioto T."/>
            <person name="Alioto T."/>
            <person name="Gomez Garrido J."/>
        </authorList>
    </citation>
    <scope>NUCLEOTIDE SEQUENCE</scope>
</reference>
<feature type="compositionally biased region" description="Basic and acidic residues" evidence="3">
    <location>
        <begin position="18"/>
        <end position="36"/>
    </location>
</feature>
<dbReference type="GO" id="GO:0002088">
    <property type="term" value="P:lens development in camera-type eye"/>
    <property type="evidence" value="ECO:0007669"/>
    <property type="project" value="TreeGrafter"/>
</dbReference>
<dbReference type="Pfam" id="PF00652">
    <property type="entry name" value="Ricin_B_lectin"/>
    <property type="match status" value="1"/>
</dbReference>
<feature type="compositionally biased region" description="Basic and acidic residues" evidence="3">
    <location>
        <begin position="1878"/>
        <end position="1889"/>
    </location>
</feature>
<evidence type="ECO:0000313" key="5">
    <source>
        <dbReference type="EMBL" id="CAJ1074134.1"/>
    </source>
</evidence>
<comment type="similarity">
    <text evidence="1">Belongs to the beta/gamma-crystallin family.</text>
</comment>
<gene>
    <name evidence="5" type="ORF">XNOV1_A019931</name>
</gene>
<evidence type="ECO:0000256" key="1">
    <source>
        <dbReference type="ARBA" id="ARBA00009646"/>
    </source>
</evidence>
<feature type="compositionally biased region" description="Basic and acidic residues" evidence="3">
    <location>
        <begin position="2288"/>
        <end position="2303"/>
    </location>
</feature>
<sequence>MSKSGTLKVKNLFKIKSPDKESKEFKQSNSLKRDGEATSPRHKSETLPASPGPFSPGDTVTLPADVLPLSPKEKKVKKLLSFKLKRKKSKRKDGGEFFPETDELDSFHSLRSYDQMSISTECSFRTESDWDPHSESASMISFDMSQLQGPVSPSKFFKNSEEKKGFFNRFSHFFSSKRKKSGSRRHTDDTSTPTSPLSPLSPESPLSELEAGLETPTPSRKDFELTGPYYTDAKRAAVQGDTLSQGSSPSLSSISSLRPFADSISSGSVREVHVRRVSTGRDGRNSGNVTPTNLDFGATQLGDTGSEKSFTESVVEEVSKRLRVSLEGDILKCSEDNAADGTTMSTLKIPLSKPADVPKSPNLTSISLASKKSSVTVGEKGHSTTLRGITLGSQSSASHLISTQQEDENTPETVKDKSEDRRRGRVFSSNTADDVFSSLPGETQSPRSDSPAQLHKAIWVETHLGPEEEETREGEEEREIMKEEEEGFRADSPPVLALPATVIPEEDSASQDSADSPSTPSDTLLLTGSLPEADRALAKTTEELETNLEEPDSGTHPQQSSPQERCTAREIRVTRKTVNLPSKNKVFAQRVYISPEPSLDENEAAEEDSSRDLALKTSDTTEEKPLPSPQNNNVDLQEAELGPCPTADEPTHPDRNTPEPLVKAIADSKASDVDGTASIPDMYRTKLQIEGSVVGGKGHDPAAPSVPGVKATAEESRHITASGAKSPSSAAGSRVKNVTAKAKASTESTKVGTSSDLPPQREHSNDKTVPPSPTLKEQSSSSPSSAVKSKIPKRSTSEADVKSPTTPDKTSAPEVTAKLQRQPRSREALRSPVTQSKTGRKPSFEEGRGGKALSGDMSPTKQRIGIKQTKEKSDEDNDSINLVNGTERDHEESRSKTAPTTEKESPDVKKRESNASPKTRLPISSPARKRNTNTTHTSETSFKKVTDSERQKKQSLEQQEATNDESPGSETPPPLPESPKRGNMLSPRATNRLSKSSTSREESQSPTPRGSLSPTKQEKTVSSRLLKHSNCAKPPRSPGKETSEPASPVSKLPTRGQRSPTKVGPRKHSSSESSATTPTSEDVTADQVKDNSSVSTEEEEHVTKPRGSHPRISETRLKGKERKELKEGKRSPLSKDISKTQPKQNKGAVTAEKTPAEVTPTTGAGDTVSPGNKAVKTCPSESSAADVNNAETESQDIQPETEQQTKAESPPMNLTHIKSNKTTEEEEEETELSTKTSAEEVKEKDITEATQLVGNKIPDTIPVKGLTEPNSAEPDQETKQAQEDVNDTSATPAEGDGIQGDIKTPSDQEGVEPGTVSAGKTSKEKDSLPAKEDSKGQDAEQQDALSASPTDVSADPNLEVKQETQKEAENLSPKNKRLPTAGGESVKVEEKSKEEAGRKPTEALDIQTGTVPVCELPKNAENQPDKEPLLLAGEIEKQKDSKPNERLNEALVESNESQSSGKKELQATSAEDKEETDVMKPVKPMRPSTEEKCLQPEEETKSAVTGTLQEKKQKKSEAEQEGSTRQPNKASVPETAQTCAVPSQEKAEIGNKETDRQIKELTAEKEPEVKTQLTKEETVEINKSVQEDKQTKAAKESQTPGLEEVSIKTERTEDTKNKTETKEKSLGEKTSGNAAEGEANAQKEKVDQLVDMTKPEESKSTKSKSKAEAERQPEREKAAETTVKGLVSQSEKSLKEEASNTETKRTDGAKEETESKDSSSKSLVKESANANANSEAKKSRTVDGQGGDVMVPAKDESTKSESLKTDKEEQNATKRQDLQEGKAQEPKPAQEEDKTKDQVKKPKPVKEQVSPKPEENKSTEPNRKLQPETKTAPEKTSESQVLQKETTPNKEAETKTSVKETEVTSAKSEVSIQPEQKSINEENKTKPATDKSTGPKLPETTVEKKLETEKTQEKTTGNEAPQKLKVSNETQSAGGAKEETQTLQSLENKSAVTQADQKANTEQGQKAVTVKVQDVDKRKDAQLLNKSDVLTAGTAAGESDKKQAQNLDKEAVSDGNKATKPEDQQSKAPMKDAKQESEAVIGKDALNTEVGEVKEKPTVVQDKAAKSSDTQKREEDTKEKSKTSVDLKQDLQTKQLEKAVNLSDTRPAINGSLSQTVKPAFPSQPNTESPSSWLDVEHNQKPKREHRRRLESSNSEDESLEPDDIEEFIRSIKEGSVPFSVPTRKRTRRQSPSPPFAMPAIREDHFEKTFDPEAFQFGLGSASKCLKDLSPAMVIKQKAAEREGRTLEKRVQDNDKHSSTKQMETLDEVEGKDGAKGEANDVGNGEKQSNKEEPWRSKSRLERMSILSGLLSSPRSSRKTKEEVTSANSTPTSNQQKDLPSLEAQAVVDSLPSSVEADKEGINGADQGSHMGGGAGTVDESAVGHSSPPPPVPSFSEIKLPEHLEKYLKKNKVESETSKISAETPKPKPMETTDMGQTSAEGKPPKKVVDLKGPVEPPPPSNHIQETFRNGLSTSKPKIPAVRGFHKRPGKIVVHEHAQFGGQAFELHGDIEDATTMKLSPVFSVKVIRGCWLLYEKPGFQGRIIALEEGPTDHIVNIWAEEETPATLDQMGQPVPTAPMVIGSIRLAVRDYSVPQIDLFTEINGLGRMTSYCDDTVETSSYGIPQTTGSIKVHSGVWLVYTDPGFGGLVGVLEEGEYPCPEAWGFPQPFIGSLRPLRMGAIRVEHPTEVKALLFEKPNFGGESVEVDCDVYNLQEEPEEGNTNKKTMSTVGSMKILGGLWVGYQDSDFEGQQYILEEGEYPHCSDWGGTEDGFLSLRPVCTDFLSPHAKLFSEPHFNELGLSMDLLGPVVDMDVGYGTKTQSVNVMGGVWVGFENPGFNGELYILEKGLYVCPEDWGAQNPKISSIQPVFYDPLMGAPKFKVKLYSEPDFQGKLVTLEESAAALEEDFIPRSCKVLAGSWVAYEGVEFTNNMYMLEEGDYPNTEAMGFISTDCTIRSIQIAGHELSLPSITLFSKEGCRGRRVVLDKGAVNLPQAGLDARIRSLVVEGGMWVLYEGSNYCGRQLLLQPGGVLDLFKTSGWQRIGSLRPLIQKQMYFRLKNRETGSVMSLTGNLEDIKLMRVQAVEDTGGVEQIWLYRDGQLTCKLVEDCCLETSGSMVMAGCRLCISPERGKINQLWNITADGLVRCHLKPDLVLEVKGGQQYDKNQVILNTFDERKPNQRWILEIL</sequence>
<feature type="compositionally biased region" description="Basic and acidic residues" evidence="3">
    <location>
        <begin position="1998"/>
        <end position="2037"/>
    </location>
</feature>
<feature type="compositionally biased region" description="Acidic residues" evidence="3">
    <location>
        <begin position="2154"/>
        <end position="2166"/>
    </location>
</feature>
<dbReference type="Pfam" id="PF00030">
    <property type="entry name" value="Crystall"/>
    <property type="match status" value="6"/>
</dbReference>
<feature type="compositionally biased region" description="Low complexity" evidence="3">
    <location>
        <begin position="2305"/>
        <end position="2315"/>
    </location>
</feature>
<feature type="compositionally biased region" description="Polar residues" evidence="3">
    <location>
        <begin position="1866"/>
        <end position="1877"/>
    </location>
</feature>
<feature type="compositionally biased region" description="Basic and acidic residues" evidence="3">
    <location>
        <begin position="1545"/>
        <end position="1595"/>
    </location>
</feature>
<proteinExistence type="inferred from homology"/>
<feature type="region of interest" description="Disordered" evidence="3">
    <location>
        <begin position="2237"/>
        <end position="2397"/>
    </location>
</feature>
<feature type="compositionally biased region" description="Polar residues" evidence="3">
    <location>
        <begin position="555"/>
        <end position="564"/>
    </location>
</feature>
<feature type="compositionally biased region" description="Basic and acidic residues" evidence="3">
    <location>
        <begin position="1753"/>
        <end position="1806"/>
    </location>
</feature>
<feature type="compositionally biased region" description="Basic and acidic residues" evidence="3">
    <location>
        <begin position="1847"/>
        <end position="1862"/>
    </location>
</feature>
<feature type="compositionally biased region" description="Basic and acidic residues" evidence="3">
    <location>
        <begin position="272"/>
        <end position="284"/>
    </location>
</feature>
<feature type="compositionally biased region" description="Basic and acidic residues" evidence="3">
    <location>
        <begin position="125"/>
        <end position="134"/>
    </location>
</feature>
<feature type="compositionally biased region" description="Basic and acidic residues" evidence="3">
    <location>
        <begin position="413"/>
        <end position="422"/>
    </location>
</feature>
<feature type="compositionally biased region" description="Low complexity" evidence="3">
    <location>
        <begin position="721"/>
        <end position="733"/>
    </location>
</feature>
<dbReference type="SMART" id="SM00458">
    <property type="entry name" value="RICIN"/>
    <property type="match status" value="1"/>
</dbReference>
<feature type="compositionally biased region" description="Polar residues" evidence="3">
    <location>
        <begin position="745"/>
        <end position="757"/>
    </location>
</feature>
<evidence type="ECO:0000256" key="2">
    <source>
        <dbReference type="ARBA" id="ARBA00022737"/>
    </source>
</evidence>
<dbReference type="SUPFAM" id="SSF50370">
    <property type="entry name" value="Ricin B-like lectins"/>
    <property type="match status" value="1"/>
</dbReference>
<dbReference type="InterPro" id="IPR011024">
    <property type="entry name" value="G_crystallin-like"/>
</dbReference>
<dbReference type="Proteomes" id="UP001178508">
    <property type="component" value="Chromosome 15"/>
</dbReference>
<keyword evidence="6" id="KW-1185">Reference proteome</keyword>
<feature type="compositionally biased region" description="Low complexity" evidence="3">
    <location>
        <begin position="1071"/>
        <end position="1081"/>
    </location>
</feature>
<feature type="compositionally biased region" description="Low complexity" evidence="3">
    <location>
        <begin position="774"/>
        <end position="789"/>
    </location>
</feature>
<feature type="compositionally biased region" description="Basic and acidic residues" evidence="3">
    <location>
        <begin position="1901"/>
        <end position="1913"/>
    </location>
</feature>
<feature type="domain" description="Beta/gamma crystallin 'Greek key'" evidence="4">
    <location>
        <begin position="2739"/>
        <end position="2781"/>
    </location>
</feature>
<feature type="compositionally biased region" description="Polar residues" evidence="3">
    <location>
        <begin position="383"/>
        <end position="404"/>
    </location>
</feature>
<feature type="compositionally biased region" description="Basic and acidic residues" evidence="3">
    <location>
        <begin position="1358"/>
        <end position="1369"/>
    </location>
</feature>
<feature type="compositionally biased region" description="Low complexity" evidence="3">
    <location>
        <begin position="243"/>
        <end position="256"/>
    </location>
</feature>
<feature type="compositionally biased region" description="Basic and acidic residues" evidence="3">
    <location>
        <begin position="2051"/>
        <end position="2097"/>
    </location>
</feature>
<feature type="compositionally biased region" description="Acidic residues" evidence="3">
    <location>
        <begin position="467"/>
        <end position="486"/>
    </location>
</feature>
<feature type="compositionally biased region" description="Polar residues" evidence="3">
    <location>
        <begin position="1941"/>
        <end position="1966"/>
    </location>
</feature>
<feature type="compositionally biased region" description="Polar residues" evidence="3">
    <location>
        <begin position="135"/>
        <end position="145"/>
    </location>
</feature>
<dbReference type="PROSITE" id="PS50915">
    <property type="entry name" value="CRYSTALLIN_BETA_GAMMA"/>
    <property type="match status" value="9"/>
</dbReference>